<organism evidence="1 2">
    <name type="scientific">Rubrobacter tropicus</name>
    <dbReference type="NCBI Taxonomy" id="2653851"/>
    <lineage>
        <taxon>Bacteria</taxon>
        <taxon>Bacillati</taxon>
        <taxon>Actinomycetota</taxon>
        <taxon>Rubrobacteria</taxon>
        <taxon>Rubrobacterales</taxon>
        <taxon>Rubrobacteraceae</taxon>
        <taxon>Rubrobacter</taxon>
    </lineage>
</organism>
<evidence type="ECO:0008006" key="3">
    <source>
        <dbReference type="Google" id="ProtNLM"/>
    </source>
</evidence>
<dbReference type="AlphaFoldDB" id="A0A6G8Q4F7"/>
<evidence type="ECO:0000313" key="2">
    <source>
        <dbReference type="Proteomes" id="UP000501452"/>
    </source>
</evidence>
<dbReference type="KEGG" id="rub:GBA63_01035"/>
<keyword evidence="2" id="KW-1185">Reference proteome</keyword>
<name>A0A6G8Q4F7_9ACTN</name>
<accession>A0A6G8Q4F7</accession>
<dbReference type="EMBL" id="CP045119">
    <property type="protein sequence ID" value="QIN81362.1"/>
    <property type="molecule type" value="Genomic_DNA"/>
</dbReference>
<dbReference type="RefSeq" id="WP_166172663.1">
    <property type="nucleotide sequence ID" value="NZ_CP045119.1"/>
</dbReference>
<dbReference type="Proteomes" id="UP000501452">
    <property type="component" value="Chromosome"/>
</dbReference>
<gene>
    <name evidence="1" type="ORF">GBA63_01035</name>
</gene>
<proteinExistence type="predicted"/>
<sequence>MERSRHRNGGLRVLLANEPRSYRESIAAVFRQLRPELDLEVAEPEDLESCISSYSPDVAICSRITDEVRDRVPVWVELYPGHAAHSVAFERGRMTEFADIQLGDLLSIVDRASGSA</sequence>
<evidence type="ECO:0000313" key="1">
    <source>
        <dbReference type="EMBL" id="QIN81362.1"/>
    </source>
</evidence>
<protein>
    <recommendedName>
        <fullName evidence="3">Response regulatory domain-containing protein</fullName>
    </recommendedName>
</protein>
<reference evidence="1 2" key="1">
    <citation type="submission" date="2019-10" db="EMBL/GenBank/DDBJ databases">
        <title>Rubrobacter sp nov SCSIO 52090 isolated from a deep-sea sediment in the South China Sea.</title>
        <authorList>
            <person name="Chen R.W."/>
        </authorList>
    </citation>
    <scope>NUCLEOTIDE SEQUENCE [LARGE SCALE GENOMIC DNA]</scope>
    <source>
        <strain evidence="1 2">SCSIO 52909</strain>
    </source>
</reference>